<keyword evidence="11" id="KW-1185">Reference proteome</keyword>
<dbReference type="Gene3D" id="1.25.40.20">
    <property type="entry name" value="Ankyrin repeat-containing domain"/>
    <property type="match status" value="5"/>
</dbReference>
<dbReference type="EMBL" id="VXIV02003278">
    <property type="protein sequence ID" value="KAF6018765.1"/>
    <property type="molecule type" value="Genomic_DNA"/>
</dbReference>
<dbReference type="SUPFAM" id="SSF48403">
    <property type="entry name" value="Ankyrin repeat"/>
    <property type="match status" value="4"/>
</dbReference>
<evidence type="ECO:0000313" key="11">
    <source>
        <dbReference type="Proteomes" id="UP000593567"/>
    </source>
</evidence>
<feature type="domain" description="FYVE-type" evidence="9">
    <location>
        <begin position="1113"/>
        <end position="1173"/>
    </location>
</feature>
<feature type="region of interest" description="Disordered" evidence="8">
    <location>
        <begin position="462"/>
        <end position="496"/>
    </location>
</feature>
<dbReference type="SMART" id="SM00064">
    <property type="entry name" value="FYVE"/>
    <property type="match status" value="1"/>
</dbReference>
<dbReference type="SMART" id="SM00248">
    <property type="entry name" value="ANK"/>
    <property type="match status" value="19"/>
</dbReference>
<evidence type="ECO:0000256" key="4">
    <source>
        <dbReference type="ARBA" id="ARBA00022833"/>
    </source>
</evidence>
<organism evidence="10 11">
    <name type="scientific">Bugula neritina</name>
    <name type="common">Brown bryozoan</name>
    <name type="synonym">Sertularia neritina</name>
    <dbReference type="NCBI Taxonomy" id="10212"/>
    <lineage>
        <taxon>Eukaryota</taxon>
        <taxon>Metazoa</taxon>
        <taxon>Spiralia</taxon>
        <taxon>Lophotrochozoa</taxon>
        <taxon>Bryozoa</taxon>
        <taxon>Gymnolaemata</taxon>
        <taxon>Cheilostomatida</taxon>
        <taxon>Flustrina</taxon>
        <taxon>Buguloidea</taxon>
        <taxon>Bugulidae</taxon>
        <taxon>Bugula</taxon>
    </lineage>
</organism>
<gene>
    <name evidence="10" type="ORF">EB796_022937</name>
</gene>
<evidence type="ECO:0000256" key="5">
    <source>
        <dbReference type="ARBA" id="ARBA00023043"/>
    </source>
</evidence>
<keyword evidence="4" id="KW-0862">Zinc</keyword>
<dbReference type="InterPro" id="IPR013083">
    <property type="entry name" value="Znf_RING/FYVE/PHD"/>
</dbReference>
<dbReference type="PANTHER" id="PTHR24198">
    <property type="entry name" value="ANKYRIN REPEAT AND PROTEIN KINASE DOMAIN-CONTAINING PROTEIN"/>
    <property type="match status" value="1"/>
</dbReference>
<sequence>MPGDVGFDVGSALVKWIYSDVMEVNSNSDFLLSLLKSAGCYQLSPLMIRCEQALTSHVTVQNCIRFYQTANDINAETLKNHCSELISNHWDDFSSEDFACMPAPLLYQMFRSKSKFLHRASYVENLESKLNERDADGVLPLELALARQQKGIADTLVRNKTDLNILDHQGQNLLHKALNKGDDFSACFLIENGIDVNHTTYEHKKSALHIVPISSLDAAAKVKVTRSLLAAGANANLQDNEGNTALHVSIKSLSTPVFDTLLEHPGINLDQLNADSESALSITLYINTSAPLDENSMAAKLINKGCAVNTAHPVTGDTLLHNLVKNKLESAAIFLAKHKSDVNIANKKGETVLHLAAQHGLLSLVKTLLIVGANPNSQTSYVEPEVKVKKPPAKSTTSRQDTIGLPPPAVGRSSNNQTDRHQDGGLKKVPMNHGSSLVSSPNYAEYSTNILLGNTQSLRDYNPFAEDDNDNNPFTSENDPCNPFTEEETDSFSNQEDVGVPTSDYNTDGIDGGAVQDYGEPYLSAGEDLQTLSYDDEYENEANKSDEEVSLQTPIHLAIVNSHIAVVEAFIEHKDSLLRSSDSNFLVTPNFSIKDSLEQTPLAVALWAGMHDVARKLMMGGASVNDTNSEGLTLLHQAVLKTDTPSCLFLMDNQADISKKTRRNESVMELAVNKHLPAVVASLCNHKSPVNQLTSKGEPMIWHALECDDYSICDTLVKHKCDLNCWHEGPGGCLQSLLHKAIALSKQKHGCYFITNGCDMNSPRKPALNGEGGDEARDGQTPLHLSSAAGQEEIVQKLIECGAAINSQDSEGRSALHVSISNHHPTITYLLLSHPELDVMIRDKSGWTPFATAMTHSDNKAAQAILDRAPTAADQFDNRGRNFLHVAIQKNDIESVLFLISVQADVSSRTRDSSQLSPLHLAVKGGSEIIVRNLLLAGASVNDLTVNRQTPLHIAAIHDHAAIASILIENSVDFTAIDDGRNNALHLAVQNGNLAACRVCITETSINAEAVNLKGQNPLHILGRYGKENAAAIFDMFLEAMPDYPINTPDVEGNTVLLLAYMNGNGHLCRAAVRAGACLGQTNKQFVNIFNAPVATKSLLRKLLDILAVEPPWAEGEVCLECASKFSIKNRKHHCRHCGRLLCGKCSSKDIPIIKFSLNKPVRVCNTCFDVITHGAS</sequence>
<dbReference type="PANTHER" id="PTHR24198:SF165">
    <property type="entry name" value="ANKYRIN REPEAT-CONTAINING PROTEIN-RELATED"/>
    <property type="match status" value="1"/>
</dbReference>
<comment type="caution">
    <text evidence="10">The sequence shown here is derived from an EMBL/GenBank/DDBJ whole genome shotgun (WGS) entry which is preliminary data.</text>
</comment>
<feature type="region of interest" description="Disordered" evidence="8">
    <location>
        <begin position="380"/>
        <end position="440"/>
    </location>
</feature>
<name>A0A7J7IY62_BUGNE</name>
<evidence type="ECO:0000256" key="6">
    <source>
        <dbReference type="PROSITE-ProRule" id="PRU00023"/>
    </source>
</evidence>
<dbReference type="Pfam" id="PF12796">
    <property type="entry name" value="Ank_2"/>
    <property type="match status" value="3"/>
</dbReference>
<dbReference type="OrthoDB" id="2306477at2759"/>
<keyword evidence="3 7" id="KW-0863">Zinc-finger</keyword>
<evidence type="ECO:0000256" key="1">
    <source>
        <dbReference type="ARBA" id="ARBA00022723"/>
    </source>
</evidence>
<feature type="repeat" description="ANK" evidence="6">
    <location>
        <begin position="947"/>
        <end position="979"/>
    </location>
</feature>
<dbReference type="PROSITE" id="PS50088">
    <property type="entry name" value="ANK_REPEAT"/>
    <property type="match status" value="6"/>
</dbReference>
<dbReference type="InterPro" id="IPR000306">
    <property type="entry name" value="Znf_FYVE"/>
</dbReference>
<evidence type="ECO:0000313" key="10">
    <source>
        <dbReference type="EMBL" id="KAF6018765.1"/>
    </source>
</evidence>
<dbReference type="Proteomes" id="UP000593567">
    <property type="component" value="Unassembled WGS sequence"/>
</dbReference>
<dbReference type="PROSITE" id="PS50178">
    <property type="entry name" value="ZF_FYVE"/>
    <property type="match status" value="1"/>
</dbReference>
<feature type="repeat" description="ANK" evidence="6">
    <location>
        <begin position="778"/>
        <end position="810"/>
    </location>
</feature>
<dbReference type="InterPro" id="IPR011333">
    <property type="entry name" value="SKP1/BTB/POZ_sf"/>
</dbReference>
<reference evidence="10" key="1">
    <citation type="submission" date="2020-06" db="EMBL/GenBank/DDBJ databases">
        <title>Draft genome of Bugula neritina, a colonial animal packing powerful symbionts and potential medicines.</title>
        <authorList>
            <person name="Rayko M."/>
        </authorList>
    </citation>
    <scope>NUCLEOTIDE SEQUENCE [LARGE SCALE GENOMIC DNA]</scope>
    <source>
        <strain evidence="10">Kwan_BN1</strain>
    </source>
</reference>
<feature type="repeat" description="ANK" evidence="6">
    <location>
        <begin position="348"/>
        <end position="380"/>
    </location>
</feature>
<feature type="repeat" description="ANK" evidence="6">
    <location>
        <begin position="914"/>
        <end position="946"/>
    </location>
</feature>
<dbReference type="InterPro" id="IPR017455">
    <property type="entry name" value="Znf_FYVE-rel"/>
</dbReference>
<evidence type="ECO:0000256" key="2">
    <source>
        <dbReference type="ARBA" id="ARBA00022737"/>
    </source>
</evidence>
<feature type="repeat" description="ANK" evidence="6">
    <location>
        <begin position="169"/>
        <end position="201"/>
    </location>
</feature>
<proteinExistence type="predicted"/>
<dbReference type="InterPro" id="IPR011011">
    <property type="entry name" value="Znf_FYVE_PHD"/>
</dbReference>
<dbReference type="Pfam" id="PF01363">
    <property type="entry name" value="FYVE"/>
    <property type="match status" value="1"/>
</dbReference>
<dbReference type="CDD" id="cd15728">
    <property type="entry name" value="FYVE_ANFY1"/>
    <property type="match status" value="1"/>
</dbReference>
<dbReference type="Gene3D" id="3.30.40.10">
    <property type="entry name" value="Zinc/RING finger domain, C3HC4 (zinc finger)"/>
    <property type="match status" value="1"/>
</dbReference>
<dbReference type="GO" id="GO:0008270">
    <property type="term" value="F:zinc ion binding"/>
    <property type="evidence" value="ECO:0007669"/>
    <property type="project" value="UniProtKB-KW"/>
</dbReference>
<dbReference type="FunFam" id="3.30.40.10:FF:000104">
    <property type="entry name" value="Ankyrin repeat and FYVE domain-containing 1"/>
    <property type="match status" value="1"/>
</dbReference>
<evidence type="ECO:0000256" key="8">
    <source>
        <dbReference type="SAM" id="MobiDB-lite"/>
    </source>
</evidence>
<dbReference type="InterPro" id="IPR036770">
    <property type="entry name" value="Ankyrin_rpt-contain_sf"/>
</dbReference>
<keyword evidence="5 6" id="KW-0040">ANK repeat</keyword>
<dbReference type="AlphaFoldDB" id="A0A7J7IY62"/>
<dbReference type="SUPFAM" id="SSF57903">
    <property type="entry name" value="FYVE/PHD zinc finger"/>
    <property type="match status" value="1"/>
</dbReference>
<evidence type="ECO:0000259" key="9">
    <source>
        <dbReference type="PROSITE" id="PS50178"/>
    </source>
</evidence>
<feature type="repeat" description="ANK" evidence="6">
    <location>
        <begin position="879"/>
        <end position="911"/>
    </location>
</feature>
<dbReference type="Gene3D" id="3.30.710.10">
    <property type="entry name" value="Potassium Channel Kv1.1, Chain A"/>
    <property type="match status" value="1"/>
</dbReference>
<keyword evidence="1" id="KW-0479">Metal-binding</keyword>
<dbReference type="InterPro" id="IPR049764">
    <property type="entry name" value="ANFY1_FYVE"/>
</dbReference>
<dbReference type="InterPro" id="IPR002110">
    <property type="entry name" value="Ankyrin_rpt"/>
</dbReference>
<evidence type="ECO:0000256" key="7">
    <source>
        <dbReference type="PROSITE-ProRule" id="PRU00091"/>
    </source>
</evidence>
<keyword evidence="2" id="KW-0677">Repeat</keyword>
<evidence type="ECO:0000256" key="3">
    <source>
        <dbReference type="ARBA" id="ARBA00022771"/>
    </source>
</evidence>
<dbReference type="PROSITE" id="PS50297">
    <property type="entry name" value="ANK_REP_REGION"/>
    <property type="match status" value="4"/>
</dbReference>
<accession>A0A7J7IY62</accession>
<protein>
    <submittedName>
        <fullName evidence="10">ANKFY1</fullName>
    </submittedName>
</protein>